<dbReference type="Pfam" id="PF08457">
    <property type="entry name" value="Sfi1"/>
    <property type="match status" value="1"/>
</dbReference>
<keyword evidence="4" id="KW-1185">Reference proteome</keyword>
<dbReference type="EMBL" id="JAVRRT010000001">
    <property type="protein sequence ID" value="KAK5174923.1"/>
    <property type="molecule type" value="Genomic_DNA"/>
</dbReference>
<dbReference type="GeneID" id="89921411"/>
<feature type="compositionally biased region" description="Polar residues" evidence="1">
    <location>
        <begin position="194"/>
        <end position="203"/>
    </location>
</feature>
<feature type="region of interest" description="Disordered" evidence="1">
    <location>
        <begin position="141"/>
        <end position="211"/>
    </location>
</feature>
<feature type="compositionally biased region" description="Basic and acidic residues" evidence="1">
    <location>
        <begin position="106"/>
        <end position="127"/>
    </location>
</feature>
<dbReference type="AlphaFoldDB" id="A0AAV9PRF8"/>
<evidence type="ECO:0000313" key="4">
    <source>
        <dbReference type="Proteomes" id="UP001337655"/>
    </source>
</evidence>
<sequence>MNDRDDYDELPYLDDPDVELLYEICKRASGSHEPPFKALFAAYDEIFAERGLEGQRDGAIFRYLMRVGESTRGANRERRRIDLVQQLKGVLEALGITVLGEEDNGREDATTATEDVRRDSARLDERRKRRVSFDEARYEETWLSEHTQSVHPSPTPPPRGTLLKLPPRRGRIGTTERRARSTSARRPVSRQPEVYSNTQQHVSPSAEGRYNYNPADLYPSRQELDMNAEAFLSTCAIRSARSALHHWYGAAIQIRQANDYAFGIAIDHDRRALLQQSYDAWRAAYKEKRELAHQERHWKKTEERARRGRDLFLIRKVFTHWATSTSHEKLCVEVARRQILRSSYFNRWRAIAAENQAKARSILCKKYLAIWREKVEARLLAKEQAVSWYEETLLRKCKKRWFWQFCGRRVEGWHEQRVQKRTFDRLDAKCQERQDREQRAEDVYCSRLLRRSLSLLAGKLHARQTQNTTAQKHCERSLASRTLHGVGIQAKLDPIARTVSAKVDLNTARKALRVWRLHLSLSQQAAEVDHQRLLQTAWTNWNDALRCRALAQKINERVLVENLYRWVLQERLRLFQRTIDGRILGRAMTWWRAKVEDERDQLANAEIVFAERQRRRRLAFGMVRLNITMRAREDAERAAVEFSMSRALPKALEAWKDQTDHARRLAKWAADARFYCLTAGTLKNWREKTTEHVADRRRAAYVQVRARIKIRLARECLIKMRASVVAVRSMEAEAERKAQVRSADIGVAAFEHLRQRSARYRELDVQATEINSRKLLSSALEAMRLKHTDYERMAEQAQSFKRETELAVLADALRRVQWANFTAARKVESAEALWLRNRDQHIKQMLRHWATQTAARRSTVLRGRDARVEEAEPESPSLRPASRAASRSRAPDRVLLSSPPSQDQLQSTPGYMRTPSRPRRAGRFRPLPTPATFTPLAFDTAYLATVPAPLPNAEESGEGLTFDRTATEGLTPQITPFSRKLRAGGIGGAGPLSALRRSDLGRSVQGGTNKSVRFAGAGRFRGSDDGHLKSS</sequence>
<accession>A0AAV9PRF8</accession>
<comment type="caution">
    <text evidence="3">The sequence shown here is derived from an EMBL/GenBank/DDBJ whole genome shotgun (WGS) entry which is preliminary data.</text>
</comment>
<feature type="region of interest" description="Disordered" evidence="1">
    <location>
        <begin position="857"/>
        <end position="928"/>
    </location>
</feature>
<protein>
    <recommendedName>
        <fullName evidence="2">Sfi1 spindle body domain-containing protein</fullName>
    </recommendedName>
</protein>
<feature type="compositionally biased region" description="Low complexity" evidence="1">
    <location>
        <begin position="181"/>
        <end position="190"/>
    </location>
</feature>
<evidence type="ECO:0000313" key="3">
    <source>
        <dbReference type="EMBL" id="KAK5174923.1"/>
    </source>
</evidence>
<evidence type="ECO:0000259" key="2">
    <source>
        <dbReference type="Pfam" id="PF08457"/>
    </source>
</evidence>
<evidence type="ECO:0000256" key="1">
    <source>
        <dbReference type="SAM" id="MobiDB-lite"/>
    </source>
</evidence>
<feature type="region of interest" description="Disordered" evidence="1">
    <location>
        <begin position="105"/>
        <end position="127"/>
    </location>
</feature>
<proteinExistence type="predicted"/>
<organism evidence="3 4">
    <name type="scientific">Saxophila tyrrhenica</name>
    <dbReference type="NCBI Taxonomy" id="1690608"/>
    <lineage>
        <taxon>Eukaryota</taxon>
        <taxon>Fungi</taxon>
        <taxon>Dikarya</taxon>
        <taxon>Ascomycota</taxon>
        <taxon>Pezizomycotina</taxon>
        <taxon>Dothideomycetes</taxon>
        <taxon>Dothideomycetidae</taxon>
        <taxon>Mycosphaerellales</taxon>
        <taxon>Extremaceae</taxon>
        <taxon>Saxophila</taxon>
    </lineage>
</organism>
<feature type="compositionally biased region" description="Low complexity" evidence="1">
    <location>
        <begin position="895"/>
        <end position="909"/>
    </location>
</feature>
<dbReference type="RefSeq" id="XP_064663561.1">
    <property type="nucleotide sequence ID" value="XM_064797327.1"/>
</dbReference>
<dbReference type="InterPro" id="IPR013665">
    <property type="entry name" value="Sfi1_dom"/>
</dbReference>
<dbReference type="Proteomes" id="UP001337655">
    <property type="component" value="Unassembled WGS sequence"/>
</dbReference>
<feature type="compositionally biased region" description="Basic and acidic residues" evidence="1">
    <location>
        <begin position="1021"/>
        <end position="1031"/>
    </location>
</feature>
<feature type="region of interest" description="Disordered" evidence="1">
    <location>
        <begin position="987"/>
        <end position="1031"/>
    </location>
</feature>
<name>A0AAV9PRF8_9PEZI</name>
<reference evidence="3 4" key="1">
    <citation type="submission" date="2023-08" db="EMBL/GenBank/DDBJ databases">
        <title>Black Yeasts Isolated from many extreme environments.</title>
        <authorList>
            <person name="Coleine C."/>
            <person name="Stajich J.E."/>
            <person name="Selbmann L."/>
        </authorList>
    </citation>
    <scope>NUCLEOTIDE SEQUENCE [LARGE SCALE GENOMIC DNA]</scope>
    <source>
        <strain evidence="3 4">CCFEE 5935</strain>
    </source>
</reference>
<feature type="domain" description="Sfi1 spindle body" evidence="2">
    <location>
        <begin position="286"/>
        <end position="853"/>
    </location>
</feature>
<feature type="compositionally biased region" description="Low complexity" evidence="1">
    <location>
        <begin position="874"/>
        <end position="888"/>
    </location>
</feature>
<gene>
    <name evidence="3" type="ORF">LTR77_000059</name>
</gene>